<reference evidence="7" key="1">
    <citation type="submission" date="2023-03" db="EMBL/GenBank/DDBJ databases">
        <title>Massive genome expansion in bonnet fungi (Mycena s.s.) driven by repeated elements and novel gene families across ecological guilds.</title>
        <authorList>
            <consortium name="Lawrence Berkeley National Laboratory"/>
            <person name="Harder C.B."/>
            <person name="Miyauchi S."/>
            <person name="Viragh M."/>
            <person name="Kuo A."/>
            <person name="Thoen E."/>
            <person name="Andreopoulos B."/>
            <person name="Lu D."/>
            <person name="Skrede I."/>
            <person name="Drula E."/>
            <person name="Henrissat B."/>
            <person name="Morin E."/>
            <person name="Kohler A."/>
            <person name="Barry K."/>
            <person name="LaButti K."/>
            <person name="Morin E."/>
            <person name="Salamov A."/>
            <person name="Lipzen A."/>
            <person name="Mereny Z."/>
            <person name="Hegedus B."/>
            <person name="Baldrian P."/>
            <person name="Stursova M."/>
            <person name="Weitz H."/>
            <person name="Taylor A."/>
            <person name="Grigoriev I.V."/>
            <person name="Nagy L.G."/>
            <person name="Martin F."/>
            <person name="Kauserud H."/>
        </authorList>
    </citation>
    <scope>NUCLEOTIDE SEQUENCE</scope>
    <source>
        <strain evidence="7">9284</strain>
    </source>
</reference>
<keyword evidence="2" id="KW-0285">Flavoprotein</keyword>
<sequence length="407" mass="44274">MAAAPSRLLTISIVGAGIGGLTAAVALRRNGHIVQIFEAADFKTEIGAGLGLQANALKVCDHIGLCRENLRGVPWDATVRLSSDGKERIIYPWLVPGMTTNGLLCHRTDLHEELRRLAIGQGEGPPAKLRLGCKVIACDPEAGMVILEGGEAVEADVVLGADGIHSVVRNHVVPDVLRPKDTGLSCFRAVVDASNMCDIPELEWVYGEVSGARNIPAKDGSLLVVYPCRDGTLINIVAFNTDESDAAAGWTGHSTIEEFKASFQHKFHPNYLRLLDLPALGPITKWKLRVTPALSTWVRGRTALLGDAAHGTLPHLGQGAGMAVEDAAALACFLPSGIQVVDVPARLRAYYEFRRERAEFVRVESGRQRCKGFDLYNNEEIQRYLLDYDPIEAARDFLREKASVRIQ</sequence>
<feature type="domain" description="FAD-binding" evidence="6">
    <location>
        <begin position="151"/>
        <end position="359"/>
    </location>
</feature>
<evidence type="ECO:0000256" key="1">
    <source>
        <dbReference type="ARBA" id="ARBA00007992"/>
    </source>
</evidence>
<name>A0AAD7BLF8_9AGAR</name>
<dbReference type="PRINTS" id="PR00420">
    <property type="entry name" value="RNGMNOXGNASE"/>
</dbReference>
<dbReference type="PANTHER" id="PTHR13789:SF314">
    <property type="entry name" value="FAD-BINDING DOMAIN-CONTAINING PROTEIN"/>
    <property type="match status" value="1"/>
</dbReference>
<dbReference type="PANTHER" id="PTHR13789">
    <property type="entry name" value="MONOOXYGENASE"/>
    <property type="match status" value="1"/>
</dbReference>
<evidence type="ECO:0000313" key="8">
    <source>
        <dbReference type="Proteomes" id="UP001221142"/>
    </source>
</evidence>
<comment type="similarity">
    <text evidence="1">Belongs to the paxM FAD-dependent monooxygenase family.</text>
</comment>
<evidence type="ECO:0000256" key="2">
    <source>
        <dbReference type="ARBA" id="ARBA00022630"/>
    </source>
</evidence>
<dbReference type="Pfam" id="PF13450">
    <property type="entry name" value="NAD_binding_8"/>
    <property type="match status" value="1"/>
</dbReference>
<keyword evidence="3" id="KW-0274">FAD</keyword>
<dbReference type="Gene3D" id="3.50.50.60">
    <property type="entry name" value="FAD/NAD(P)-binding domain"/>
    <property type="match status" value="1"/>
</dbReference>
<dbReference type="Proteomes" id="UP001221142">
    <property type="component" value="Unassembled WGS sequence"/>
</dbReference>
<gene>
    <name evidence="7" type="ORF">FB45DRAFT_923989</name>
</gene>
<keyword evidence="5" id="KW-0503">Monooxygenase</keyword>
<dbReference type="AlphaFoldDB" id="A0AAD7BLF8"/>
<protein>
    <recommendedName>
        <fullName evidence="6">FAD-binding domain-containing protein</fullName>
    </recommendedName>
</protein>
<accession>A0AAD7BLF8</accession>
<dbReference type="SUPFAM" id="SSF51905">
    <property type="entry name" value="FAD/NAD(P)-binding domain"/>
    <property type="match status" value="1"/>
</dbReference>
<dbReference type="GO" id="GO:0004497">
    <property type="term" value="F:monooxygenase activity"/>
    <property type="evidence" value="ECO:0007669"/>
    <property type="project" value="UniProtKB-KW"/>
</dbReference>
<evidence type="ECO:0000259" key="6">
    <source>
        <dbReference type="Pfam" id="PF01494"/>
    </source>
</evidence>
<dbReference type="EMBL" id="JARKIF010000013">
    <property type="protein sequence ID" value="KAJ7624663.1"/>
    <property type="molecule type" value="Genomic_DNA"/>
</dbReference>
<organism evidence="7 8">
    <name type="scientific">Roridomyces roridus</name>
    <dbReference type="NCBI Taxonomy" id="1738132"/>
    <lineage>
        <taxon>Eukaryota</taxon>
        <taxon>Fungi</taxon>
        <taxon>Dikarya</taxon>
        <taxon>Basidiomycota</taxon>
        <taxon>Agaricomycotina</taxon>
        <taxon>Agaricomycetes</taxon>
        <taxon>Agaricomycetidae</taxon>
        <taxon>Agaricales</taxon>
        <taxon>Marasmiineae</taxon>
        <taxon>Mycenaceae</taxon>
        <taxon>Roridomyces</taxon>
    </lineage>
</organism>
<dbReference type="SUPFAM" id="SSF54373">
    <property type="entry name" value="FAD-linked reductases, C-terminal domain"/>
    <property type="match status" value="1"/>
</dbReference>
<proteinExistence type="inferred from homology"/>
<dbReference type="Pfam" id="PF01494">
    <property type="entry name" value="FAD_binding_3"/>
    <property type="match status" value="1"/>
</dbReference>
<evidence type="ECO:0000256" key="5">
    <source>
        <dbReference type="ARBA" id="ARBA00023033"/>
    </source>
</evidence>
<comment type="caution">
    <text evidence="7">The sequence shown here is derived from an EMBL/GenBank/DDBJ whole genome shotgun (WGS) entry which is preliminary data.</text>
</comment>
<keyword evidence="4" id="KW-0560">Oxidoreductase</keyword>
<dbReference type="InterPro" id="IPR036188">
    <property type="entry name" value="FAD/NAD-bd_sf"/>
</dbReference>
<evidence type="ECO:0000313" key="7">
    <source>
        <dbReference type="EMBL" id="KAJ7624663.1"/>
    </source>
</evidence>
<dbReference type="GO" id="GO:0071949">
    <property type="term" value="F:FAD binding"/>
    <property type="evidence" value="ECO:0007669"/>
    <property type="project" value="InterPro"/>
</dbReference>
<dbReference type="InterPro" id="IPR002938">
    <property type="entry name" value="FAD-bd"/>
</dbReference>
<evidence type="ECO:0000256" key="4">
    <source>
        <dbReference type="ARBA" id="ARBA00023002"/>
    </source>
</evidence>
<evidence type="ECO:0000256" key="3">
    <source>
        <dbReference type="ARBA" id="ARBA00022827"/>
    </source>
</evidence>
<dbReference type="InterPro" id="IPR050493">
    <property type="entry name" value="FAD-dep_Monooxygenase_BioMet"/>
</dbReference>
<keyword evidence="8" id="KW-1185">Reference proteome</keyword>